<evidence type="ECO:0000313" key="7">
    <source>
        <dbReference type="Proteomes" id="UP000429785"/>
    </source>
</evidence>
<dbReference type="PANTHER" id="PTHR12714">
    <property type="entry name" value="PROTEIN-S ISOPRENYLCYSTEINE O-METHYLTRANSFERASE"/>
    <property type="match status" value="1"/>
</dbReference>
<organism evidence="6 7">
    <name type="scientific">Flagellimonas olearia</name>
    <dbReference type="NCBI Taxonomy" id="552546"/>
    <lineage>
        <taxon>Bacteria</taxon>
        <taxon>Pseudomonadati</taxon>
        <taxon>Bacteroidota</taxon>
        <taxon>Flavobacteriia</taxon>
        <taxon>Flavobacteriales</taxon>
        <taxon>Flavobacteriaceae</taxon>
        <taxon>Flagellimonas</taxon>
    </lineage>
</organism>
<dbReference type="Pfam" id="PF04191">
    <property type="entry name" value="PEMT"/>
    <property type="match status" value="1"/>
</dbReference>
<reference evidence="6 7" key="1">
    <citation type="submission" date="2019-10" db="EMBL/GenBank/DDBJ databases">
        <title>Muricauda olearia CL-SS4 JCM15563 genome.</title>
        <authorList>
            <person name="Liu L."/>
        </authorList>
    </citation>
    <scope>NUCLEOTIDE SEQUENCE [LARGE SCALE GENOMIC DNA]</scope>
    <source>
        <strain evidence="6 7">CL-SS4</strain>
    </source>
</reference>
<keyword evidence="3 5" id="KW-1133">Transmembrane helix</keyword>
<proteinExistence type="predicted"/>
<dbReference type="EMBL" id="WELG01000001">
    <property type="protein sequence ID" value="KAB7530844.1"/>
    <property type="molecule type" value="Genomic_DNA"/>
</dbReference>
<evidence type="ECO:0000256" key="5">
    <source>
        <dbReference type="SAM" id="Phobius"/>
    </source>
</evidence>
<comment type="subcellular location">
    <subcellularLocation>
        <location evidence="1">Endomembrane system</location>
        <topology evidence="1">Multi-pass membrane protein</topology>
    </subcellularLocation>
</comment>
<dbReference type="Proteomes" id="UP000429785">
    <property type="component" value="Unassembled WGS sequence"/>
</dbReference>
<keyword evidence="4 5" id="KW-0472">Membrane</keyword>
<comment type="caution">
    <text evidence="6">The sequence shown here is derived from an EMBL/GenBank/DDBJ whole genome shotgun (WGS) entry which is preliminary data.</text>
</comment>
<dbReference type="PANTHER" id="PTHR12714:SF9">
    <property type="entry name" value="PROTEIN-S-ISOPRENYLCYSTEINE O-METHYLTRANSFERASE"/>
    <property type="match status" value="1"/>
</dbReference>
<dbReference type="PROSITE" id="PS50244">
    <property type="entry name" value="S5A_REDUCTASE"/>
    <property type="match status" value="1"/>
</dbReference>
<dbReference type="GO" id="GO:0012505">
    <property type="term" value="C:endomembrane system"/>
    <property type="evidence" value="ECO:0007669"/>
    <property type="project" value="UniProtKB-SubCell"/>
</dbReference>
<feature type="transmembrane region" description="Helical" evidence="5">
    <location>
        <begin position="193"/>
        <end position="211"/>
    </location>
</feature>
<accession>A0A6I1EAS0</accession>
<feature type="transmembrane region" description="Helical" evidence="5">
    <location>
        <begin position="54"/>
        <end position="74"/>
    </location>
</feature>
<keyword evidence="2 5" id="KW-0812">Transmembrane</keyword>
<sequence>MALQEEFEQQGIWLFRYRSFLPLVIIAIGIGLYINTEIHPETFFIKDTPYEMHYELFCLFVGLLGQLIRIFTIGHTPKNTSGRNVKGQVADTLNTTGIYSVVRHPLYLGNFFMWLGPALLTGNFWFVTAFCFLFWVYYERIMFAEEQFLRKKFGMTYLHWSERVPAFIPNFKQYRQPIMTFSWKKVLKQEKNGLFNLFIIFFAFDMTGELINGTTNFNLTFLIGFVLASIGFLILTFLKRRTAVLNEENTLR</sequence>
<evidence type="ECO:0000256" key="1">
    <source>
        <dbReference type="ARBA" id="ARBA00004127"/>
    </source>
</evidence>
<feature type="transmembrane region" description="Helical" evidence="5">
    <location>
        <begin position="111"/>
        <end position="138"/>
    </location>
</feature>
<dbReference type="GO" id="GO:0016740">
    <property type="term" value="F:transferase activity"/>
    <property type="evidence" value="ECO:0007669"/>
    <property type="project" value="UniProtKB-ARBA"/>
</dbReference>
<gene>
    <name evidence="6" type="ORF">F8C76_04930</name>
</gene>
<feature type="transmembrane region" description="Helical" evidence="5">
    <location>
        <begin position="15"/>
        <end position="34"/>
    </location>
</feature>
<dbReference type="AlphaFoldDB" id="A0A6I1EAS0"/>
<evidence type="ECO:0000256" key="4">
    <source>
        <dbReference type="ARBA" id="ARBA00023136"/>
    </source>
</evidence>
<dbReference type="InterPro" id="IPR007318">
    <property type="entry name" value="Phopholipid_MeTrfase"/>
</dbReference>
<evidence type="ECO:0000256" key="2">
    <source>
        <dbReference type="ARBA" id="ARBA00022692"/>
    </source>
</evidence>
<dbReference type="OrthoDB" id="9809773at2"/>
<evidence type="ECO:0000313" key="6">
    <source>
        <dbReference type="EMBL" id="KAB7530844.1"/>
    </source>
</evidence>
<evidence type="ECO:0000256" key="3">
    <source>
        <dbReference type="ARBA" id="ARBA00022989"/>
    </source>
</evidence>
<protein>
    <submittedName>
        <fullName evidence="6">DUF1295 domain-containing protein</fullName>
    </submittedName>
</protein>
<dbReference type="Gene3D" id="1.20.120.1630">
    <property type="match status" value="1"/>
</dbReference>
<dbReference type="RefSeq" id="WP_152130709.1">
    <property type="nucleotide sequence ID" value="NZ_WELG01000001.1"/>
</dbReference>
<name>A0A6I1EAS0_9FLAO</name>
<feature type="transmembrane region" description="Helical" evidence="5">
    <location>
        <begin position="217"/>
        <end position="238"/>
    </location>
</feature>